<keyword evidence="3" id="KW-0645">Protease</keyword>
<keyword evidence="4" id="KW-0833">Ubl conjugation pathway</keyword>
<dbReference type="PANTHER" id="PTHR12931">
    <property type="entry name" value="UBIQUITIN THIOLESTERASE PROTEIN OTUB"/>
    <property type="match status" value="1"/>
</dbReference>
<dbReference type="GO" id="GO:0006508">
    <property type="term" value="P:proteolysis"/>
    <property type="evidence" value="ECO:0007669"/>
    <property type="project" value="UniProtKB-KW"/>
</dbReference>
<evidence type="ECO:0000256" key="6">
    <source>
        <dbReference type="ARBA" id="ARBA00022807"/>
    </source>
</evidence>
<feature type="domain" description="OTU" evidence="7">
    <location>
        <begin position="71"/>
        <end position="308"/>
    </location>
</feature>
<comment type="catalytic activity">
    <reaction evidence="1">
        <text>Thiol-dependent hydrolysis of ester, thioester, amide, peptide and isopeptide bonds formed by the C-terminal Gly of ubiquitin (a 76-residue protein attached to proteins as an intracellular targeting signal).</text>
        <dbReference type="EC" id="3.4.19.12"/>
    </reaction>
</comment>
<evidence type="ECO:0000256" key="5">
    <source>
        <dbReference type="ARBA" id="ARBA00022801"/>
    </source>
</evidence>
<evidence type="ECO:0000313" key="8">
    <source>
        <dbReference type="EMBL" id="TNY24115.1"/>
    </source>
</evidence>
<dbReference type="AlphaFoldDB" id="A0A5C5G511"/>
<dbReference type="InterPro" id="IPR042467">
    <property type="entry name" value="Peptidase_C65_otubain_sub2"/>
</dbReference>
<dbReference type="EC" id="3.4.19.12" evidence="2"/>
<evidence type="ECO:0000313" key="9">
    <source>
        <dbReference type="Proteomes" id="UP000311382"/>
    </source>
</evidence>
<dbReference type="OrthoDB" id="18915at2759"/>
<dbReference type="STRING" id="5288.A0A5C5G511"/>
<dbReference type="GO" id="GO:0043130">
    <property type="term" value="F:ubiquitin binding"/>
    <property type="evidence" value="ECO:0007669"/>
    <property type="project" value="TreeGrafter"/>
</dbReference>
<feature type="non-terminal residue" evidence="8">
    <location>
        <position position="308"/>
    </location>
</feature>
<protein>
    <recommendedName>
        <fullName evidence="2">ubiquitinyl hydrolase 1</fullName>
        <ecNumber evidence="2">3.4.19.12</ecNumber>
    </recommendedName>
</protein>
<evidence type="ECO:0000256" key="1">
    <source>
        <dbReference type="ARBA" id="ARBA00000707"/>
    </source>
</evidence>
<dbReference type="InterPro" id="IPR042468">
    <property type="entry name" value="Peptidase_C65_otubain_sub1"/>
</dbReference>
<accession>A0A5C5G511</accession>
<dbReference type="Gene3D" id="3.30.200.60">
    <property type="entry name" value="Peptidase C65 Otubain, subdomain 1"/>
    <property type="match status" value="1"/>
</dbReference>
<dbReference type="InterPro" id="IPR003323">
    <property type="entry name" value="OTU_dom"/>
</dbReference>
<dbReference type="InterPro" id="IPR038765">
    <property type="entry name" value="Papain-like_cys_pep_sf"/>
</dbReference>
<gene>
    <name evidence="8" type="ORF">DMC30DRAFT_346448</name>
</gene>
<dbReference type="PANTHER" id="PTHR12931:SF15">
    <property type="entry name" value="UBIQUITIN THIOESTERASE OTUBAIN-LIKE"/>
    <property type="match status" value="1"/>
</dbReference>
<comment type="caution">
    <text evidence="8">The sequence shown here is derived from an EMBL/GenBank/DDBJ whole genome shotgun (WGS) entry which is preliminary data.</text>
</comment>
<keyword evidence="9" id="KW-1185">Reference proteome</keyword>
<dbReference type="Proteomes" id="UP000311382">
    <property type="component" value="Unassembled WGS sequence"/>
</dbReference>
<organism evidence="8 9">
    <name type="scientific">Rhodotorula diobovata</name>
    <dbReference type="NCBI Taxonomy" id="5288"/>
    <lineage>
        <taxon>Eukaryota</taxon>
        <taxon>Fungi</taxon>
        <taxon>Dikarya</taxon>
        <taxon>Basidiomycota</taxon>
        <taxon>Pucciniomycotina</taxon>
        <taxon>Microbotryomycetes</taxon>
        <taxon>Sporidiobolales</taxon>
        <taxon>Sporidiobolaceae</taxon>
        <taxon>Rhodotorula</taxon>
    </lineage>
</organism>
<evidence type="ECO:0000259" key="7">
    <source>
        <dbReference type="PROSITE" id="PS50802"/>
    </source>
</evidence>
<dbReference type="Gene3D" id="1.20.1300.20">
    <property type="entry name" value="Peptidase C65 Otubain, subdomain 2"/>
    <property type="match status" value="1"/>
</dbReference>
<keyword evidence="5" id="KW-0378">Hydrolase</keyword>
<dbReference type="InterPro" id="IPR019400">
    <property type="entry name" value="Peptidase_C65_otubain"/>
</dbReference>
<dbReference type="EMBL" id="SOZI01000005">
    <property type="protein sequence ID" value="TNY24115.1"/>
    <property type="molecule type" value="Genomic_DNA"/>
</dbReference>
<dbReference type="GO" id="GO:0004843">
    <property type="term" value="F:cysteine-type deubiquitinase activity"/>
    <property type="evidence" value="ECO:0007669"/>
    <property type="project" value="UniProtKB-EC"/>
</dbReference>
<name>A0A5C5G511_9BASI</name>
<dbReference type="Pfam" id="PF10275">
    <property type="entry name" value="Peptidase_C65"/>
    <property type="match status" value="1"/>
</dbReference>
<evidence type="ECO:0000256" key="2">
    <source>
        <dbReference type="ARBA" id="ARBA00012759"/>
    </source>
</evidence>
<proteinExistence type="predicted"/>
<evidence type="ECO:0000256" key="4">
    <source>
        <dbReference type="ARBA" id="ARBA00022786"/>
    </source>
</evidence>
<evidence type="ECO:0000256" key="3">
    <source>
        <dbReference type="ARBA" id="ARBA00022670"/>
    </source>
</evidence>
<dbReference type="SUPFAM" id="SSF54001">
    <property type="entry name" value="Cysteine proteinases"/>
    <property type="match status" value="1"/>
</dbReference>
<dbReference type="PROSITE" id="PS50802">
    <property type="entry name" value="OTU"/>
    <property type="match status" value="1"/>
</dbReference>
<dbReference type="GO" id="GO:0071108">
    <property type="term" value="P:protein K48-linked deubiquitination"/>
    <property type="evidence" value="ECO:0007669"/>
    <property type="project" value="TreeGrafter"/>
</dbReference>
<sequence length="308" mass="34617">MTEPPPDLADKPLGELNDLEIASLTQQLKESEAAARPLVGTLEPLDHLAQEYQPHTPYRKKVARLQEDGWTGIRRARGDGDCWYRRRLSLTHCTAHSSFIFALLETYLPWHPSHAAHLLAKVESLLPLLTACGFEESVWEDFYEPLQALLYRMGPEEKDGGKRKDGEPKLTREGLVEAFNDPETNSCIIVILRLITSAYLRTHEDEFTPFLFALDDDPRFVADGGAPSMRQFCEYHVEAVSREADHLAITALTRALQTPLRIAYLDQSSLPQLAAAGDDAEAEVNFLEFEEEAAKRGEKGVEGALLYR</sequence>
<dbReference type="GO" id="GO:0005634">
    <property type="term" value="C:nucleus"/>
    <property type="evidence" value="ECO:0007669"/>
    <property type="project" value="TreeGrafter"/>
</dbReference>
<dbReference type="CDD" id="cd22749">
    <property type="entry name" value="Otubain_C65"/>
    <property type="match status" value="1"/>
</dbReference>
<keyword evidence="6" id="KW-0788">Thiol protease</keyword>
<reference evidence="8 9" key="1">
    <citation type="submission" date="2019-03" db="EMBL/GenBank/DDBJ databases">
        <title>Rhodosporidium diobovatum UCD-FST 08-225 genome sequencing, assembly, and annotation.</title>
        <authorList>
            <person name="Fakankun I.U."/>
            <person name="Fristensky B."/>
            <person name="Levin D.B."/>
        </authorList>
    </citation>
    <scope>NUCLEOTIDE SEQUENCE [LARGE SCALE GENOMIC DNA]</scope>
    <source>
        <strain evidence="8 9">UCD-FST 08-225</strain>
    </source>
</reference>